<evidence type="ECO:0008006" key="2">
    <source>
        <dbReference type="Google" id="ProtNLM"/>
    </source>
</evidence>
<dbReference type="AlphaFoldDB" id="A0A3M8RKZ4"/>
<evidence type="ECO:0000313" key="1">
    <source>
        <dbReference type="EMBL" id="RNF69117.1"/>
    </source>
</evidence>
<name>A0A3M8RKZ4_9PROT</name>
<reference evidence="1" key="1">
    <citation type="submission" date="2018-10" db="EMBL/GenBank/DDBJ databases">
        <title>Acidithiobacillus sulfuriphilus sp. nov.: an extremely acidophilic sulfur-oxidizing chemolithotroph isolated from a neutral pH environment.</title>
        <authorList>
            <person name="Falagan C."/>
            <person name="Moya-Beltran A."/>
            <person name="Quatrini R."/>
            <person name="Johnson D.B."/>
        </authorList>
    </citation>
    <scope>NUCLEOTIDE SEQUENCE [LARGE SCALE GENOMIC DNA]</scope>
    <source>
        <strain evidence="1">CJ-2</strain>
    </source>
</reference>
<protein>
    <recommendedName>
        <fullName evidence="2">Chemotaxis protein</fullName>
    </recommendedName>
</protein>
<organism evidence="1">
    <name type="scientific">Acidithiobacillus sulfuriphilus</name>
    <dbReference type="NCBI Taxonomy" id="1867749"/>
    <lineage>
        <taxon>Bacteria</taxon>
        <taxon>Pseudomonadati</taxon>
        <taxon>Pseudomonadota</taxon>
        <taxon>Acidithiobacillia</taxon>
        <taxon>Acidithiobacillales</taxon>
        <taxon>Acidithiobacillaceae</taxon>
        <taxon>Acidithiobacillus</taxon>
    </lineage>
</organism>
<comment type="caution">
    <text evidence="1">The sequence shown here is derived from an EMBL/GenBank/DDBJ whole genome shotgun (WGS) entry which is preliminary data.</text>
</comment>
<sequence>MDIQRIMAIVEASYQTRHSIEGALRDIDRRALNAMVLVKRHGNALAGYGVVARAFREGAADLKEAASHMQKSIAPLIQAHMRILQHRSYADLFRRMRETMDGAGKICPTLGCTEETWAQTIAAEEAEALNILYILIQAVNRIQEGIAEQEYVVTNGRIEAALSEDTGAPLMRVSRDMGNAVGIVRDAIRSYRNQLEELLHESGTGF</sequence>
<proteinExistence type="predicted"/>
<dbReference type="EMBL" id="RIZI01000112">
    <property type="protein sequence ID" value="RNF69117.1"/>
    <property type="molecule type" value="Genomic_DNA"/>
</dbReference>
<accession>A0A3M8RKZ4</accession>
<dbReference type="RefSeq" id="WP_123101866.1">
    <property type="nucleotide sequence ID" value="NZ_CP127527.1"/>
</dbReference>
<dbReference type="OrthoDB" id="9151705at2"/>
<gene>
    <name evidence="1" type="ORF">EC580_02425</name>
</gene>